<comment type="subcellular location">
    <subcellularLocation>
        <location evidence="1">Membrane</location>
        <topology evidence="1">Multi-pass membrane protein</topology>
    </subcellularLocation>
</comment>
<dbReference type="PIRSF" id="PIRSF005799">
    <property type="entry name" value="UDP-gal_transpt"/>
    <property type="match status" value="1"/>
</dbReference>
<dbReference type="EMBL" id="KV745493">
    <property type="protein sequence ID" value="OCK74381.1"/>
    <property type="molecule type" value="Genomic_DNA"/>
</dbReference>
<feature type="transmembrane region" description="Helical" evidence="6">
    <location>
        <begin position="306"/>
        <end position="329"/>
    </location>
</feature>
<dbReference type="AlphaFoldDB" id="A0A8E2DZI3"/>
<keyword evidence="3 6" id="KW-1133">Transmembrane helix</keyword>
<evidence type="ECO:0000256" key="4">
    <source>
        <dbReference type="ARBA" id="ARBA00023136"/>
    </source>
</evidence>
<dbReference type="NCBIfam" id="TIGR00803">
    <property type="entry name" value="nst"/>
    <property type="match status" value="2"/>
</dbReference>
<keyword evidence="4 6" id="KW-0472">Membrane</keyword>
<keyword evidence="7" id="KW-0813">Transport</keyword>
<feature type="transmembrane region" description="Helical" evidence="6">
    <location>
        <begin position="267"/>
        <end position="286"/>
    </location>
</feature>
<feature type="transmembrane region" description="Helical" evidence="6">
    <location>
        <begin position="359"/>
        <end position="376"/>
    </location>
</feature>
<dbReference type="PANTHER" id="PTHR10231">
    <property type="entry name" value="NUCLEOTIDE-SUGAR TRANSMEMBRANE TRANSPORTER"/>
    <property type="match status" value="1"/>
</dbReference>
<gene>
    <name evidence="7" type="ORF">K432DRAFT_310831</name>
</gene>
<feature type="transmembrane region" description="Helical" evidence="6">
    <location>
        <begin position="48"/>
        <end position="71"/>
    </location>
</feature>
<dbReference type="GO" id="GO:0000139">
    <property type="term" value="C:Golgi membrane"/>
    <property type="evidence" value="ECO:0007669"/>
    <property type="project" value="InterPro"/>
</dbReference>
<evidence type="ECO:0000256" key="3">
    <source>
        <dbReference type="ARBA" id="ARBA00022989"/>
    </source>
</evidence>
<organism evidence="7 8">
    <name type="scientific">Lepidopterella palustris CBS 459.81</name>
    <dbReference type="NCBI Taxonomy" id="1314670"/>
    <lineage>
        <taxon>Eukaryota</taxon>
        <taxon>Fungi</taxon>
        <taxon>Dikarya</taxon>
        <taxon>Ascomycota</taxon>
        <taxon>Pezizomycotina</taxon>
        <taxon>Dothideomycetes</taxon>
        <taxon>Pleosporomycetidae</taxon>
        <taxon>Mytilinidiales</taxon>
        <taxon>Argynnaceae</taxon>
        <taxon>Lepidopterella</taxon>
    </lineage>
</organism>
<dbReference type="OrthoDB" id="408493at2759"/>
<feature type="transmembrane region" description="Helical" evidence="6">
    <location>
        <begin position="17"/>
        <end position="36"/>
    </location>
</feature>
<evidence type="ECO:0000256" key="2">
    <source>
        <dbReference type="ARBA" id="ARBA00022692"/>
    </source>
</evidence>
<dbReference type="Pfam" id="PF04142">
    <property type="entry name" value="Nuc_sug_transp"/>
    <property type="match status" value="1"/>
</dbReference>
<dbReference type="GO" id="GO:0015165">
    <property type="term" value="F:pyrimidine nucleotide-sugar transmembrane transporter activity"/>
    <property type="evidence" value="ECO:0007669"/>
    <property type="project" value="InterPro"/>
</dbReference>
<evidence type="ECO:0000256" key="5">
    <source>
        <dbReference type="SAM" id="MobiDB-lite"/>
    </source>
</evidence>
<reference evidence="7 8" key="1">
    <citation type="journal article" date="2016" name="Nat. Commun.">
        <title>Ectomycorrhizal ecology is imprinted in the genome of the dominant symbiotic fungus Cenococcum geophilum.</title>
        <authorList>
            <consortium name="DOE Joint Genome Institute"/>
            <person name="Peter M."/>
            <person name="Kohler A."/>
            <person name="Ohm R.A."/>
            <person name="Kuo A."/>
            <person name="Krutzmann J."/>
            <person name="Morin E."/>
            <person name="Arend M."/>
            <person name="Barry K.W."/>
            <person name="Binder M."/>
            <person name="Choi C."/>
            <person name="Clum A."/>
            <person name="Copeland A."/>
            <person name="Grisel N."/>
            <person name="Haridas S."/>
            <person name="Kipfer T."/>
            <person name="LaButti K."/>
            <person name="Lindquist E."/>
            <person name="Lipzen A."/>
            <person name="Maire R."/>
            <person name="Meier B."/>
            <person name="Mihaltcheva S."/>
            <person name="Molinier V."/>
            <person name="Murat C."/>
            <person name="Poggeler S."/>
            <person name="Quandt C.A."/>
            <person name="Sperisen C."/>
            <person name="Tritt A."/>
            <person name="Tisserant E."/>
            <person name="Crous P.W."/>
            <person name="Henrissat B."/>
            <person name="Nehls U."/>
            <person name="Egli S."/>
            <person name="Spatafora J.W."/>
            <person name="Grigoriev I.V."/>
            <person name="Martin F.M."/>
        </authorList>
    </citation>
    <scope>NUCLEOTIDE SEQUENCE [LARGE SCALE GENOMIC DNA]</scope>
    <source>
        <strain evidence="7 8">CBS 459.81</strain>
    </source>
</reference>
<protein>
    <submittedName>
        <fullName evidence="7">Nucleotide-sugar transporter</fullName>
    </submittedName>
</protein>
<feature type="transmembrane region" description="Helical" evidence="6">
    <location>
        <begin position="156"/>
        <end position="173"/>
    </location>
</feature>
<keyword evidence="2 6" id="KW-0812">Transmembrane</keyword>
<proteinExistence type="predicted"/>
<feature type="region of interest" description="Disordered" evidence="5">
    <location>
        <begin position="430"/>
        <end position="451"/>
    </location>
</feature>
<dbReference type="InterPro" id="IPR037185">
    <property type="entry name" value="EmrE-like"/>
</dbReference>
<evidence type="ECO:0000256" key="1">
    <source>
        <dbReference type="ARBA" id="ARBA00004141"/>
    </source>
</evidence>
<sequence>MGANRRRDSWGGLPMKHISLITFAFQNSLLILVMHYSRVMPFVGTHRYFTSTAIFLNEVIKLALSLTMALYDMSNNLPANAPATTLFGNVFVAIFTGDSWKLAIPAMLSTLQNAMQCVAASNLDGATFQATYQFKVLTTALCSAILLGRTISSRKWVSLVLLMIGLAIVHIHQGGDLMSPQALKGTQTRMFWPRSMEEIRDLGGTVATQLTKRSATYEGIKEDMAMQNLQLNGSLGLTAVVVACFLSSLSGVTFEKILKDSNATSSLWVRIVQLSFYSIFPAFFLGVVFKDGEEIAKTGFFVGYNWAVWAAIIFQALGGVIVAVVINYADNIAKNFATSISIIMSFLGSVWLFQSSITVSYLIGTCIILFSTWLYSSEDRLRRPPIRIANYEKTTIDGNSSYLDYKLASVPIAKLPLRAEAFTTSRPGTPAIEQQQFRGESEMKQFAKRHE</sequence>
<name>A0A8E2DZI3_9PEZI</name>
<evidence type="ECO:0000313" key="7">
    <source>
        <dbReference type="EMBL" id="OCK74381.1"/>
    </source>
</evidence>
<accession>A0A8E2DZI3</accession>
<evidence type="ECO:0000313" key="8">
    <source>
        <dbReference type="Proteomes" id="UP000250266"/>
    </source>
</evidence>
<keyword evidence="7" id="KW-0762">Sugar transport</keyword>
<evidence type="ECO:0000256" key="6">
    <source>
        <dbReference type="SAM" id="Phobius"/>
    </source>
</evidence>
<dbReference type="Proteomes" id="UP000250266">
    <property type="component" value="Unassembled WGS sequence"/>
</dbReference>
<dbReference type="SUPFAM" id="SSF103481">
    <property type="entry name" value="Multidrug resistance efflux transporter EmrE"/>
    <property type="match status" value="1"/>
</dbReference>
<feature type="transmembrane region" description="Helical" evidence="6">
    <location>
        <begin position="234"/>
        <end position="255"/>
    </location>
</feature>
<keyword evidence="8" id="KW-1185">Reference proteome</keyword>
<dbReference type="InterPro" id="IPR007271">
    <property type="entry name" value="Nuc_sug_transpt"/>
</dbReference>
<feature type="transmembrane region" description="Helical" evidence="6">
    <location>
        <begin position="336"/>
        <end position="353"/>
    </location>
</feature>